<dbReference type="GeneID" id="37165458"/>
<dbReference type="InterPro" id="IPR029058">
    <property type="entry name" value="AB_hydrolase_fold"/>
</dbReference>
<dbReference type="AlphaFoldDB" id="A0A8G1VT67"/>
<dbReference type="Proteomes" id="UP000249526">
    <property type="component" value="Unassembled WGS sequence"/>
</dbReference>
<evidence type="ECO:0008006" key="3">
    <source>
        <dbReference type="Google" id="ProtNLM"/>
    </source>
</evidence>
<dbReference type="RefSeq" id="XP_025521602.1">
    <property type="nucleotide sequence ID" value="XM_025662056.1"/>
</dbReference>
<protein>
    <recommendedName>
        <fullName evidence="3">AB hydrolase-1 domain-containing protein</fullName>
    </recommendedName>
</protein>
<evidence type="ECO:0000313" key="1">
    <source>
        <dbReference type="EMBL" id="RAH63680.1"/>
    </source>
</evidence>
<name>A0A8G1VT67_9EURO</name>
<dbReference type="Gene3D" id="3.40.50.1820">
    <property type="entry name" value="alpha/beta hydrolase"/>
    <property type="match status" value="1"/>
</dbReference>
<dbReference type="EMBL" id="KZ825054">
    <property type="protein sequence ID" value="RAH63680.1"/>
    <property type="molecule type" value="Genomic_DNA"/>
</dbReference>
<evidence type="ECO:0000313" key="2">
    <source>
        <dbReference type="Proteomes" id="UP000249526"/>
    </source>
</evidence>
<gene>
    <name evidence="1" type="ORF">BO85DRAFT_465457</name>
</gene>
<organism evidence="1 2">
    <name type="scientific">Aspergillus piperis CBS 112811</name>
    <dbReference type="NCBI Taxonomy" id="1448313"/>
    <lineage>
        <taxon>Eukaryota</taxon>
        <taxon>Fungi</taxon>
        <taxon>Dikarya</taxon>
        <taxon>Ascomycota</taxon>
        <taxon>Pezizomycotina</taxon>
        <taxon>Eurotiomycetes</taxon>
        <taxon>Eurotiomycetidae</taxon>
        <taxon>Eurotiales</taxon>
        <taxon>Aspergillaceae</taxon>
        <taxon>Aspergillus</taxon>
        <taxon>Aspergillus subgen. Circumdati</taxon>
    </lineage>
</organism>
<keyword evidence="2" id="KW-1185">Reference proteome</keyword>
<accession>A0A8G1VT67</accession>
<dbReference type="SUPFAM" id="SSF53474">
    <property type="entry name" value="alpha/beta-Hydrolases"/>
    <property type="match status" value="1"/>
</dbReference>
<proteinExistence type="predicted"/>
<reference evidence="1 2" key="1">
    <citation type="submission" date="2018-02" db="EMBL/GenBank/DDBJ databases">
        <title>The genomes of Aspergillus section Nigri reveals drivers in fungal speciation.</title>
        <authorList>
            <consortium name="DOE Joint Genome Institute"/>
            <person name="Vesth T.C."/>
            <person name="Nybo J."/>
            <person name="Theobald S."/>
            <person name="Brandl J."/>
            <person name="Frisvad J.C."/>
            <person name="Nielsen K.F."/>
            <person name="Lyhne E.K."/>
            <person name="Kogle M.E."/>
            <person name="Kuo A."/>
            <person name="Riley R."/>
            <person name="Clum A."/>
            <person name="Nolan M."/>
            <person name="Lipzen A."/>
            <person name="Salamov A."/>
            <person name="Henrissat B."/>
            <person name="Wiebenga A."/>
            <person name="De vries R.P."/>
            <person name="Grigoriev I.V."/>
            <person name="Mortensen U.H."/>
            <person name="Andersen M.R."/>
            <person name="Baker S.E."/>
        </authorList>
    </citation>
    <scope>NUCLEOTIDE SEQUENCE [LARGE SCALE GENOMIC DNA]</scope>
    <source>
        <strain evidence="1 2">CBS 112811</strain>
    </source>
</reference>
<sequence length="266" mass="30388">MSSPFPCLSGTHFGHITIDGPVIIIEAGLGSSHSEWVVVQRLIAEHARNRAYELSRILEVAGIKPPYVLVGQSYGGVLIREFRMHTKSKLAGMVIVDAWRQPNPSQRGWFNLLGEVVIVVVVRLDINHVFCAEKYERIKEDKKRNENMFRMEEGFVANSMEEVTAGLPLGFQALGDERLSVVFGILSVRTNLPARLETIERVDEEIQRAHLGLLSQSRFVYAQGKVMTHNVHYMAPELIRDELLWVLRLMYRHSDGWDCLLIRKRK</sequence>